<dbReference type="PROSITE" id="PS50222">
    <property type="entry name" value="EF_HAND_2"/>
    <property type="match status" value="1"/>
</dbReference>
<dbReference type="Pfam" id="PF12763">
    <property type="entry name" value="EH"/>
    <property type="match status" value="1"/>
</dbReference>
<dbReference type="PROSITE" id="PS50002">
    <property type="entry name" value="SH3"/>
    <property type="match status" value="4"/>
</dbReference>
<dbReference type="SUPFAM" id="SSF47473">
    <property type="entry name" value="EF-hand"/>
    <property type="match status" value="1"/>
</dbReference>
<dbReference type="PANTHER" id="PTHR46006:SF6">
    <property type="entry name" value="INTERSECTIN-2 ISOFORM X1"/>
    <property type="match status" value="1"/>
</dbReference>
<dbReference type="SUPFAM" id="SSF49562">
    <property type="entry name" value="C2 domain (Calcium/lipid-binding domain, CaLB)"/>
    <property type="match status" value="1"/>
</dbReference>
<keyword evidence="2 6" id="KW-0728">SH3 domain</keyword>
<dbReference type="PROSITE" id="PS50010">
    <property type="entry name" value="DH_2"/>
    <property type="match status" value="1"/>
</dbReference>
<dbReference type="InterPro" id="IPR001849">
    <property type="entry name" value="PH_domain"/>
</dbReference>
<keyword evidence="3" id="KW-0963">Cytoplasm</keyword>
<dbReference type="PROSITE" id="PS50031">
    <property type="entry name" value="EH"/>
    <property type="match status" value="1"/>
</dbReference>
<evidence type="ECO:0000259" key="9">
    <source>
        <dbReference type="PROSITE" id="PS50002"/>
    </source>
</evidence>
<evidence type="ECO:0000259" key="13">
    <source>
        <dbReference type="PROSITE" id="PS50031"/>
    </source>
</evidence>
<feature type="domain" description="SH3" evidence="9">
    <location>
        <begin position="865"/>
        <end position="930"/>
    </location>
</feature>
<keyword evidence="7" id="KW-0175">Coiled coil</keyword>
<dbReference type="SUPFAM" id="SSF50044">
    <property type="entry name" value="SH3-domain"/>
    <property type="match status" value="4"/>
</dbReference>
<sequence length="1510" mass="171471">MDKKEFSIAMYLIKKKLNGTELPPKLPVSLTFDPSPSFQKDTTGHFSPQAGRFTPMGFQTLGRSSPNLHNVFAPSIQPAIPSPFIVQGGILTSSPTITPPSGPPSGPPPATLISPSEWPISQKLKFKQQFNGHDRQKRGYLNGQEARMILSQTGLAPSILANIWNLADVDKDGKLTSEEFCVAMHLVDISKSGGALPSLLPPELIPPSYRQKMQQLSGSDQSAPAGSPGKGDNSLFARSFEDKRRQNFERGAEELEKRRAALREQMQMENEKREAAERAERERIERARLEAERKKMEEIERHQQMQRQLELEREEARRKAIEQREAARKELERQRQMEWQRQRTEQLLTEKLQQKAALEQLQAHIANVNLELESIEARKMETRVKTEAANNSIQIVTSNIDEMRQYRDNTVREIDTLQNETFVLKERLQNLQAQRYSLQSHVTVQKGSLQEGIINLQKSIDDKSRIVDSLRQQYQSVQKETLEQKQEVEGKENDLRAKQAECDGYRKTVNQMKDEVEIKELEWKNQLDKNKLKNNWSNGDSSWSKASGKKSNDFNAFGYFAPNEVKVEKKPSGFEALNNLHTKEDVFSKPSDAFGDFGAFDSSEATFDKTNNTFEPFADFDSKKETSNKIADAFVPFPDYDSKEATTDQKINVFEAFGTRDSNEAPRNSSTPRSYRVIHTFEARESDELTLQADEIVTADDNMQQGVEPAWIKGTNSRGQIGIFPKDFVELIEEPRESFSEFGSAFSDNFTRKLSFDNNVKSISIDKSATTITEQETKSRCQATYSYSSEVDGDLAFSEGEIIIVTKENGEWWSGYKESDPSKSGVFPYNYVQPIEEEPTLYENAENHLTQDPEVSKLSADGLNNKKQIVCAIAPFKAQGVEQLSFEIGQLIQVRKQSPSGWWEGEILGTDSKNRKIGWFPATYVNIQSNNVAGVRSPSSLSSREPTPAPHPIPVENPPLAPTTAVVLYDYVPRQGDELELSENSVIRIIEKLDSDWWKGESNGKIGLFPSNYVKEQNSSEAYGQQDEISRQKIIKEMLSSEETHLQDLNGVVETFIEPLRAVMTEEDEKLLFVNWPQLIVCSTKLVQAFRVRETMSKDRNSVLFIADVLCEKFQHMQPYVRYCSCQLRSRAHLQKLTNSNSKFAQLLHELEMKQQNMSIESFLLKPMQRVTRYPLLIKRLISATEPKHGEYNQLTEALIAANELCTSVNQAVKEQDNSDKLEWIEEKVDLLNVKFSFNSATNCLGPRKFCYSGSLFKTKSGKELVGFLFNDFFLLTTPHKSLGTGVTSIFSFDTKDLTENNSFKMYKNPLMLNEVHVSAGEELNTFSVSNSDYAFSLKAISNVERDKWVSNIKEASDHYKYTEKRKKERTHSIRRAPALGRVLIRIIEAIDLCPGPNGRCDPYCEMSMGSHEQRTKVVHNSTNPKWNKSMQVEVRDLKNDKLCFSLYDCDPFAPNALLGRTEVRASDLLPDDHFASTRTPGAVQQKLKLLEAVSGELVVKLDLQLYSQS</sequence>
<evidence type="ECO:0000259" key="12">
    <source>
        <dbReference type="PROSITE" id="PS50010"/>
    </source>
</evidence>
<dbReference type="InterPro" id="IPR000261">
    <property type="entry name" value="EH_dom"/>
</dbReference>
<dbReference type="EMBL" id="CAJFCJ010000006">
    <property type="protein sequence ID" value="CAD5116587.1"/>
    <property type="molecule type" value="Genomic_DNA"/>
</dbReference>
<evidence type="ECO:0000313" key="16">
    <source>
        <dbReference type="Proteomes" id="UP000549394"/>
    </source>
</evidence>
<feature type="domain" description="DH" evidence="12">
    <location>
        <begin position="1030"/>
        <end position="1212"/>
    </location>
</feature>
<dbReference type="GO" id="GO:0005085">
    <property type="term" value="F:guanyl-nucleotide exchange factor activity"/>
    <property type="evidence" value="ECO:0007669"/>
    <property type="project" value="InterPro"/>
</dbReference>
<dbReference type="InterPro" id="IPR001452">
    <property type="entry name" value="SH3_domain"/>
</dbReference>
<evidence type="ECO:0000256" key="8">
    <source>
        <dbReference type="SAM" id="MobiDB-lite"/>
    </source>
</evidence>
<dbReference type="PRINTS" id="PR00499">
    <property type="entry name" value="P67PHOX"/>
</dbReference>
<dbReference type="CDD" id="cd00052">
    <property type="entry name" value="EH"/>
    <property type="match status" value="1"/>
</dbReference>
<comment type="caution">
    <text evidence="15">The sequence shown here is derived from an EMBL/GenBank/DDBJ whole genome shotgun (WGS) entry which is preliminary data.</text>
</comment>
<feature type="domain" description="SH3" evidence="9">
    <location>
        <begin position="670"/>
        <end position="734"/>
    </location>
</feature>
<proteinExistence type="predicted"/>
<feature type="region of interest" description="Disordered" evidence="8">
    <location>
        <begin position="211"/>
        <end position="235"/>
    </location>
</feature>
<feature type="compositionally biased region" description="Polar residues" evidence="8">
    <location>
        <begin position="211"/>
        <end position="224"/>
    </location>
</feature>
<keyword evidence="5" id="KW-0106">Calcium</keyword>
<evidence type="ECO:0000259" key="10">
    <source>
        <dbReference type="PROSITE" id="PS50003"/>
    </source>
</evidence>
<dbReference type="InterPro" id="IPR011992">
    <property type="entry name" value="EF-hand-dom_pair"/>
</dbReference>
<dbReference type="InterPro" id="IPR036028">
    <property type="entry name" value="SH3-like_dom_sf"/>
</dbReference>
<feature type="domain" description="SH3" evidence="9">
    <location>
        <begin position="960"/>
        <end position="1019"/>
    </location>
</feature>
<dbReference type="SMART" id="SM00233">
    <property type="entry name" value="PH"/>
    <property type="match status" value="1"/>
</dbReference>
<dbReference type="GO" id="GO:0005509">
    <property type="term" value="F:calcium ion binding"/>
    <property type="evidence" value="ECO:0007669"/>
    <property type="project" value="InterPro"/>
</dbReference>
<dbReference type="InterPro" id="IPR051480">
    <property type="entry name" value="Endocytic_GEF_Adapter"/>
</dbReference>
<feature type="coiled-coil region" evidence="7">
    <location>
        <begin position="460"/>
        <end position="522"/>
    </location>
</feature>
<dbReference type="Gene3D" id="2.60.40.150">
    <property type="entry name" value="C2 domain"/>
    <property type="match status" value="1"/>
</dbReference>
<reference evidence="15 16" key="1">
    <citation type="submission" date="2020-08" db="EMBL/GenBank/DDBJ databases">
        <authorList>
            <person name="Hejnol A."/>
        </authorList>
    </citation>
    <scope>NUCLEOTIDE SEQUENCE [LARGE SCALE GENOMIC DNA]</scope>
</reference>
<dbReference type="InterPro" id="IPR018247">
    <property type="entry name" value="EF_Hand_1_Ca_BS"/>
</dbReference>
<dbReference type="SMART" id="SM00054">
    <property type="entry name" value="EFh"/>
    <property type="match status" value="2"/>
</dbReference>
<dbReference type="GO" id="GO:0005737">
    <property type="term" value="C:cytoplasm"/>
    <property type="evidence" value="ECO:0007669"/>
    <property type="project" value="UniProtKB-SubCell"/>
</dbReference>
<feature type="domain" description="C2" evidence="11">
    <location>
        <begin position="1364"/>
        <end position="1479"/>
    </location>
</feature>
<dbReference type="SMART" id="SM00326">
    <property type="entry name" value="SH3"/>
    <property type="match status" value="4"/>
</dbReference>
<evidence type="ECO:0000256" key="3">
    <source>
        <dbReference type="ARBA" id="ARBA00022490"/>
    </source>
</evidence>
<dbReference type="GO" id="GO:0035025">
    <property type="term" value="P:positive regulation of Rho protein signal transduction"/>
    <property type="evidence" value="ECO:0007669"/>
    <property type="project" value="TreeGrafter"/>
</dbReference>
<dbReference type="Pfam" id="PF16652">
    <property type="entry name" value="PH_13"/>
    <property type="match status" value="1"/>
</dbReference>
<dbReference type="SMART" id="SM00027">
    <property type="entry name" value="EH"/>
    <property type="match status" value="1"/>
</dbReference>
<dbReference type="SMART" id="SM00325">
    <property type="entry name" value="RhoGEF"/>
    <property type="match status" value="1"/>
</dbReference>
<dbReference type="InterPro" id="IPR000008">
    <property type="entry name" value="C2_dom"/>
</dbReference>
<dbReference type="Pfam" id="PF14604">
    <property type="entry name" value="SH3_9"/>
    <property type="match status" value="1"/>
</dbReference>
<dbReference type="Gene3D" id="1.10.238.10">
    <property type="entry name" value="EF-hand"/>
    <property type="match status" value="1"/>
</dbReference>
<dbReference type="PROSITE" id="PS50003">
    <property type="entry name" value="PH_DOMAIN"/>
    <property type="match status" value="1"/>
</dbReference>
<dbReference type="SUPFAM" id="SSF48065">
    <property type="entry name" value="DBL homology domain (DH-domain)"/>
    <property type="match status" value="1"/>
</dbReference>
<dbReference type="PRINTS" id="PR00452">
    <property type="entry name" value="SH3DOMAIN"/>
</dbReference>
<evidence type="ECO:0000256" key="6">
    <source>
        <dbReference type="PROSITE-ProRule" id="PRU00192"/>
    </source>
</evidence>
<protein>
    <submittedName>
        <fullName evidence="15">DgyrCDS5464</fullName>
    </submittedName>
</protein>
<evidence type="ECO:0000259" key="14">
    <source>
        <dbReference type="PROSITE" id="PS50222"/>
    </source>
</evidence>
<dbReference type="Proteomes" id="UP000549394">
    <property type="component" value="Unassembled WGS sequence"/>
</dbReference>
<evidence type="ECO:0000256" key="5">
    <source>
        <dbReference type="ARBA" id="ARBA00022837"/>
    </source>
</evidence>
<feature type="compositionally biased region" description="Pro residues" evidence="8">
    <location>
        <begin position="947"/>
        <end position="957"/>
    </location>
</feature>
<dbReference type="PROSITE" id="PS00018">
    <property type="entry name" value="EF_HAND_1"/>
    <property type="match status" value="1"/>
</dbReference>
<name>A0A7I8VK38_9ANNE</name>
<organism evidence="15 16">
    <name type="scientific">Dimorphilus gyrociliatus</name>
    <dbReference type="NCBI Taxonomy" id="2664684"/>
    <lineage>
        <taxon>Eukaryota</taxon>
        <taxon>Metazoa</taxon>
        <taxon>Spiralia</taxon>
        <taxon>Lophotrochozoa</taxon>
        <taxon>Annelida</taxon>
        <taxon>Polychaeta</taxon>
        <taxon>Polychaeta incertae sedis</taxon>
        <taxon>Dinophilidae</taxon>
        <taxon>Dimorphilus</taxon>
    </lineage>
</organism>
<keyword evidence="4" id="KW-0254">Endocytosis</keyword>
<feature type="region of interest" description="Disordered" evidence="8">
    <location>
        <begin position="935"/>
        <end position="957"/>
    </location>
</feature>
<dbReference type="CDD" id="cd00160">
    <property type="entry name" value="RhoGEF"/>
    <property type="match status" value="1"/>
</dbReference>
<dbReference type="SUPFAM" id="SSF50729">
    <property type="entry name" value="PH domain-like"/>
    <property type="match status" value="1"/>
</dbReference>
<feature type="domain" description="EF-hand" evidence="14">
    <location>
        <begin position="155"/>
        <end position="190"/>
    </location>
</feature>
<feature type="coiled-coil region" evidence="7">
    <location>
        <begin position="245"/>
        <end position="434"/>
    </location>
</feature>
<dbReference type="Pfam" id="PF00168">
    <property type="entry name" value="C2"/>
    <property type="match status" value="1"/>
</dbReference>
<feature type="domain" description="SH3" evidence="9">
    <location>
        <begin position="776"/>
        <end position="837"/>
    </location>
</feature>
<dbReference type="Gene3D" id="1.20.900.10">
    <property type="entry name" value="Dbl homology (DH) domain"/>
    <property type="match status" value="1"/>
</dbReference>
<evidence type="ECO:0000256" key="7">
    <source>
        <dbReference type="SAM" id="Coils"/>
    </source>
</evidence>
<evidence type="ECO:0000313" key="15">
    <source>
        <dbReference type="EMBL" id="CAD5116587.1"/>
    </source>
</evidence>
<dbReference type="PANTHER" id="PTHR46006">
    <property type="entry name" value="RHO GUANINE NUCLEOTIDE EXCHANGE FACTOR AT 64C, ISOFORM A"/>
    <property type="match status" value="1"/>
</dbReference>
<dbReference type="InterPro" id="IPR002048">
    <property type="entry name" value="EF_hand_dom"/>
</dbReference>
<evidence type="ECO:0000256" key="2">
    <source>
        <dbReference type="ARBA" id="ARBA00022443"/>
    </source>
</evidence>
<feature type="domain" description="PH" evidence="10">
    <location>
        <begin position="1249"/>
        <end position="1358"/>
    </location>
</feature>
<dbReference type="GO" id="GO:0006897">
    <property type="term" value="P:endocytosis"/>
    <property type="evidence" value="ECO:0007669"/>
    <property type="project" value="UniProtKB-KW"/>
</dbReference>
<gene>
    <name evidence="15" type="ORF">DGYR_LOCUS5193</name>
</gene>
<feature type="domain" description="EH" evidence="13">
    <location>
        <begin position="122"/>
        <end position="211"/>
    </location>
</feature>
<dbReference type="SMART" id="SM00239">
    <property type="entry name" value="C2"/>
    <property type="match status" value="1"/>
</dbReference>
<evidence type="ECO:0000256" key="4">
    <source>
        <dbReference type="ARBA" id="ARBA00022583"/>
    </source>
</evidence>
<dbReference type="OrthoDB" id="2015333at2759"/>
<dbReference type="InterPro" id="IPR000219">
    <property type="entry name" value="DH_dom"/>
</dbReference>
<feature type="compositionally biased region" description="Polar residues" evidence="8">
    <location>
        <begin position="935"/>
        <end position="945"/>
    </location>
</feature>
<dbReference type="Gene3D" id="2.30.29.30">
    <property type="entry name" value="Pleckstrin-homology domain (PH domain)/Phosphotyrosine-binding domain (PTB)"/>
    <property type="match status" value="1"/>
</dbReference>
<accession>A0A7I8VK38</accession>
<keyword evidence="16" id="KW-1185">Reference proteome</keyword>
<dbReference type="InterPro" id="IPR035892">
    <property type="entry name" value="C2_domain_sf"/>
</dbReference>
<dbReference type="Pfam" id="PF00621">
    <property type="entry name" value="RhoGEF"/>
    <property type="match status" value="1"/>
</dbReference>
<dbReference type="InterPro" id="IPR011993">
    <property type="entry name" value="PH-like_dom_sf"/>
</dbReference>
<evidence type="ECO:0000259" key="11">
    <source>
        <dbReference type="PROSITE" id="PS50004"/>
    </source>
</evidence>
<dbReference type="CDD" id="cd00174">
    <property type="entry name" value="SH3"/>
    <property type="match status" value="1"/>
</dbReference>
<dbReference type="PROSITE" id="PS50004">
    <property type="entry name" value="C2"/>
    <property type="match status" value="1"/>
</dbReference>
<evidence type="ECO:0000256" key="1">
    <source>
        <dbReference type="ARBA" id="ARBA00004496"/>
    </source>
</evidence>
<dbReference type="Pfam" id="PF00018">
    <property type="entry name" value="SH3_1"/>
    <property type="match status" value="3"/>
</dbReference>
<dbReference type="InterPro" id="IPR035899">
    <property type="entry name" value="DBL_dom_sf"/>
</dbReference>
<comment type="subcellular location">
    <subcellularLocation>
        <location evidence="1">Cytoplasm</location>
    </subcellularLocation>
</comment>
<dbReference type="Gene3D" id="2.30.30.40">
    <property type="entry name" value="SH3 Domains"/>
    <property type="match status" value="4"/>
</dbReference>